<name>A0A2R4T5S0_9ACTN</name>
<evidence type="ECO:0000313" key="1">
    <source>
        <dbReference type="EMBL" id="AVZ74468.1"/>
    </source>
</evidence>
<dbReference type="Proteomes" id="UP000244201">
    <property type="component" value="Chromosome"/>
</dbReference>
<gene>
    <name evidence="1" type="ORF">SLUN_22195</name>
</gene>
<proteinExistence type="predicted"/>
<organism evidence="1 2">
    <name type="scientific">Streptomyces lunaelactis</name>
    <dbReference type="NCBI Taxonomy" id="1535768"/>
    <lineage>
        <taxon>Bacteria</taxon>
        <taxon>Bacillati</taxon>
        <taxon>Actinomycetota</taxon>
        <taxon>Actinomycetes</taxon>
        <taxon>Kitasatosporales</taxon>
        <taxon>Streptomycetaceae</taxon>
        <taxon>Streptomyces</taxon>
    </lineage>
</organism>
<reference evidence="1 2" key="1">
    <citation type="submission" date="2018-01" db="EMBL/GenBank/DDBJ databases">
        <title>Complete genome sequence of Streptomyces lunaelactis MM109T, a Ferroverdin A producer isolated from cave moonmilk deposits.</title>
        <authorList>
            <person name="Naome A."/>
            <person name="Martinet L."/>
            <person name="Maciejewska M."/>
            <person name="Anderssen S."/>
            <person name="Adam D."/>
            <person name="Tenconi E."/>
            <person name="Deflandre B."/>
            <person name="Arguelles-Arias A."/>
            <person name="Calusinska M."/>
            <person name="Copieters W."/>
            <person name="Karim L."/>
            <person name="Hanikenne M."/>
            <person name="Baurain D."/>
            <person name="van Wezel G."/>
            <person name="Smargiasso N."/>
            <person name="de Pauw E."/>
            <person name="Delfosse P."/>
            <person name="Rigali S."/>
        </authorList>
    </citation>
    <scope>NUCLEOTIDE SEQUENCE [LARGE SCALE GENOMIC DNA]</scope>
    <source>
        <strain evidence="1 2">MM109</strain>
    </source>
</reference>
<dbReference type="KEGG" id="slk:SLUN_22195"/>
<keyword evidence="2" id="KW-1185">Reference proteome</keyword>
<evidence type="ECO:0000313" key="2">
    <source>
        <dbReference type="Proteomes" id="UP000244201"/>
    </source>
</evidence>
<dbReference type="AlphaFoldDB" id="A0A2R4T5S0"/>
<dbReference type="EMBL" id="CP026304">
    <property type="protein sequence ID" value="AVZ74468.1"/>
    <property type="molecule type" value="Genomic_DNA"/>
</dbReference>
<protein>
    <submittedName>
        <fullName evidence="1">Uncharacterized protein</fullName>
    </submittedName>
</protein>
<dbReference type="Gene3D" id="3.40.50.980">
    <property type="match status" value="1"/>
</dbReference>
<accession>A0A2R4T5S0</accession>
<sequence length="67" mass="6889">MVLDVRENEEAPCGVCSTTDAYGFGPGATMPHSASTAFDTSLLEIYCRSLSGARLAVADDSATTLSG</sequence>